<dbReference type="OrthoDB" id="3173471at2"/>
<evidence type="ECO:0000313" key="1">
    <source>
        <dbReference type="EMBL" id="CCH77056.1"/>
    </source>
</evidence>
<reference evidence="1 2" key="1">
    <citation type="journal article" date="2013" name="ISME J.">
        <title>A metabolic model for members of the genus Tetrasphaera involved in enhanced biological phosphorus removal.</title>
        <authorList>
            <person name="Kristiansen R."/>
            <person name="Nguyen H.T.T."/>
            <person name="Saunders A.M."/>
            <person name="Nielsen J.L."/>
            <person name="Wimmer R."/>
            <person name="Le V.Q."/>
            <person name="McIlroy S.J."/>
            <person name="Petrovski S."/>
            <person name="Seviour R.J."/>
            <person name="Calteau A."/>
            <person name="Nielsen K.L."/>
            <person name="Nielsen P.H."/>
        </authorList>
    </citation>
    <scope>NUCLEOTIDE SEQUENCE [LARGE SCALE GENOMIC DNA]</scope>
    <source>
        <strain evidence="1 2">T1-X7</strain>
    </source>
</reference>
<keyword evidence="2" id="KW-1185">Reference proteome</keyword>
<organism evidence="1 2">
    <name type="scientific">Nostocoides japonicum T1-X7</name>
    <dbReference type="NCBI Taxonomy" id="1194083"/>
    <lineage>
        <taxon>Bacteria</taxon>
        <taxon>Bacillati</taxon>
        <taxon>Actinomycetota</taxon>
        <taxon>Actinomycetes</taxon>
        <taxon>Micrococcales</taxon>
        <taxon>Intrasporangiaceae</taxon>
        <taxon>Nostocoides</taxon>
    </lineage>
</organism>
<evidence type="ECO:0008006" key="3">
    <source>
        <dbReference type="Google" id="ProtNLM"/>
    </source>
</evidence>
<dbReference type="EMBL" id="CAJB01000068">
    <property type="protein sequence ID" value="CCH77056.1"/>
    <property type="molecule type" value="Genomic_DNA"/>
</dbReference>
<name>A0A077LU96_9MICO</name>
<dbReference type="SUPFAM" id="SSF52980">
    <property type="entry name" value="Restriction endonuclease-like"/>
    <property type="match status" value="1"/>
</dbReference>
<accession>A0A077LU96</accession>
<dbReference type="AlphaFoldDB" id="A0A077LU96"/>
<dbReference type="InterPro" id="IPR011335">
    <property type="entry name" value="Restrct_endonuc-II-like"/>
</dbReference>
<dbReference type="Proteomes" id="UP000035721">
    <property type="component" value="Unassembled WGS sequence"/>
</dbReference>
<dbReference type="STRING" id="1194083.BN12_160031"/>
<sequence length="346" mass="39004">MSFANLDIDRPFTHADAVRAGISDGQLRGPAHRQLFRGVYISADVTVDPWLLSRAVLLVASPNVVVARHTAAQLWRGVVPDSWRVHVTTLWPRAEVRASRRRHLGPDPARAETGGQLDVWGRMALDGVDARVSIDHTRTTVLRGIRLTDPVRTFLDLAEDLDLVELVVLGDSLVRQGLATPADLVGAAAEPGRHRRKARRAAAYVRPGVASAQESRLRMLLVLAGLPEPEVDIQLRDEDGELLRQLDLGYREEMVAVEYDGRQHIKRVEEWERDIDRREELADWDWRIVTVVSNGIWQQPERTLGRVVAALRARGRRVAVTSDEWERYFGRDRRTKESKGTSEQAS</sequence>
<evidence type="ECO:0000313" key="2">
    <source>
        <dbReference type="Proteomes" id="UP000035721"/>
    </source>
</evidence>
<proteinExistence type="predicted"/>
<gene>
    <name evidence="1" type="ORF">BN12_160031</name>
</gene>
<comment type="caution">
    <text evidence="1">The sequence shown here is derived from an EMBL/GenBank/DDBJ whole genome shotgun (WGS) entry which is preliminary data.</text>
</comment>
<protein>
    <recommendedName>
        <fullName evidence="3">DUF559 domain-containing protein</fullName>
    </recommendedName>
</protein>
<dbReference type="RefSeq" id="WP_048550171.1">
    <property type="nucleotide sequence ID" value="NZ_HF570958.1"/>
</dbReference>